<keyword evidence="1" id="KW-1133">Transmembrane helix</keyword>
<feature type="transmembrane region" description="Helical" evidence="1">
    <location>
        <begin position="187"/>
        <end position="205"/>
    </location>
</feature>
<feature type="transmembrane region" description="Helical" evidence="1">
    <location>
        <begin position="60"/>
        <end position="81"/>
    </location>
</feature>
<sequence>MKYIKSPYLIILALFFIVMVIFLGFMTGTNALTRTDIWLAQNLALQIGASSEAIITIMQGISWIGGGISRYIVVVLLAIILWRKIDVRTGVSYVVMVVATNLSSDLLKAFFARPRPDFVPHLDGVSSFAYPSGHASCAAAICLGFIFFMNGKLPSIWAKIFIFAAFIMGMSRIMLGVHWPTDILGGWLLGSAFAFLGYALVRFLGIKST</sequence>
<dbReference type="AlphaFoldDB" id="A0A1L3JC25"/>
<dbReference type="InterPro" id="IPR000326">
    <property type="entry name" value="PAP2/HPO"/>
</dbReference>
<feature type="domain" description="Phosphatidic acid phosphatase type 2/haloperoxidase" evidence="2">
    <location>
        <begin position="89"/>
        <end position="198"/>
    </location>
</feature>
<evidence type="ECO:0000313" key="3">
    <source>
        <dbReference type="EMBL" id="APG62680.1"/>
    </source>
</evidence>
<dbReference type="EMBL" id="CP018154">
    <property type="protein sequence ID" value="APG62680.1"/>
    <property type="molecule type" value="Genomic_DNA"/>
</dbReference>
<keyword evidence="1" id="KW-0812">Transmembrane</keyword>
<accession>A0A1L3JC25</accession>
<evidence type="ECO:0000259" key="2">
    <source>
        <dbReference type="SMART" id="SM00014"/>
    </source>
</evidence>
<evidence type="ECO:0000313" key="4">
    <source>
        <dbReference type="Proteomes" id="UP000242561"/>
    </source>
</evidence>
<protein>
    <recommendedName>
        <fullName evidence="2">Phosphatidic acid phosphatase type 2/haloperoxidase domain-containing protein</fullName>
    </recommendedName>
</protein>
<feature type="transmembrane region" description="Helical" evidence="1">
    <location>
        <begin position="7"/>
        <end position="26"/>
    </location>
</feature>
<evidence type="ECO:0000256" key="1">
    <source>
        <dbReference type="SAM" id="Phobius"/>
    </source>
</evidence>
<dbReference type="Proteomes" id="UP000242561">
    <property type="component" value="Chromosome"/>
</dbReference>
<reference evidence="3 4" key="1">
    <citation type="submission" date="2016-11" db="EMBL/GenBank/DDBJ databases">
        <title>Sphingorhabdus sp. LPB0140, isolated from marine environment.</title>
        <authorList>
            <person name="Kim E."/>
            <person name="Yi H."/>
        </authorList>
    </citation>
    <scope>NUCLEOTIDE SEQUENCE [LARGE SCALE GENOMIC DNA]</scope>
    <source>
        <strain evidence="3 4">LPB0140</strain>
    </source>
</reference>
<dbReference type="OrthoDB" id="9801622at2"/>
<dbReference type="CDD" id="cd03392">
    <property type="entry name" value="PAP2_like_2"/>
    <property type="match status" value="1"/>
</dbReference>
<dbReference type="SMART" id="SM00014">
    <property type="entry name" value="acidPPc"/>
    <property type="match status" value="1"/>
</dbReference>
<dbReference type="KEGG" id="sphl:LPB140_07620"/>
<dbReference type="PANTHER" id="PTHR14969:SF13">
    <property type="entry name" value="AT30094P"/>
    <property type="match status" value="1"/>
</dbReference>
<dbReference type="Pfam" id="PF01569">
    <property type="entry name" value="PAP2"/>
    <property type="match status" value="1"/>
</dbReference>
<organism evidence="3 4">
    <name type="scientific">Sphingorhabdus lutea</name>
    <dbReference type="NCBI Taxonomy" id="1913578"/>
    <lineage>
        <taxon>Bacteria</taxon>
        <taxon>Pseudomonadati</taxon>
        <taxon>Pseudomonadota</taxon>
        <taxon>Alphaproteobacteria</taxon>
        <taxon>Sphingomonadales</taxon>
        <taxon>Sphingomonadaceae</taxon>
        <taxon>Sphingorhabdus</taxon>
    </lineage>
</organism>
<keyword evidence="1" id="KW-0472">Membrane</keyword>
<dbReference type="Gene3D" id="1.20.144.10">
    <property type="entry name" value="Phosphatidic acid phosphatase type 2/haloperoxidase"/>
    <property type="match status" value="1"/>
</dbReference>
<name>A0A1L3JC25_9SPHN</name>
<proteinExistence type="predicted"/>
<gene>
    <name evidence="3" type="ORF">LPB140_07620</name>
</gene>
<keyword evidence="4" id="KW-1185">Reference proteome</keyword>
<dbReference type="SUPFAM" id="SSF48317">
    <property type="entry name" value="Acid phosphatase/Vanadium-dependent haloperoxidase"/>
    <property type="match status" value="1"/>
</dbReference>
<dbReference type="InterPro" id="IPR036938">
    <property type="entry name" value="PAP2/HPO_sf"/>
</dbReference>
<feature type="transmembrane region" description="Helical" evidence="1">
    <location>
        <begin position="132"/>
        <end position="149"/>
    </location>
</feature>
<feature type="transmembrane region" description="Helical" evidence="1">
    <location>
        <begin position="156"/>
        <end position="175"/>
    </location>
</feature>
<dbReference type="STRING" id="1913578.LPB140_07620"/>
<dbReference type="PANTHER" id="PTHR14969">
    <property type="entry name" value="SPHINGOSINE-1-PHOSPHATE PHOSPHOHYDROLASE"/>
    <property type="match status" value="1"/>
</dbReference>
<feature type="transmembrane region" description="Helical" evidence="1">
    <location>
        <begin position="93"/>
        <end position="112"/>
    </location>
</feature>